<feature type="transmembrane region" description="Helical" evidence="1">
    <location>
        <begin position="194"/>
        <end position="215"/>
    </location>
</feature>
<name>A0A6I1MPB1_9CLOT</name>
<protein>
    <submittedName>
        <fullName evidence="2">DUF624 domain-containing protein</fullName>
    </submittedName>
</protein>
<dbReference type="EMBL" id="WHJC01000545">
    <property type="protein sequence ID" value="MPQ45265.1"/>
    <property type="molecule type" value="Genomic_DNA"/>
</dbReference>
<dbReference type="InterPro" id="IPR006938">
    <property type="entry name" value="DUF624"/>
</dbReference>
<organism evidence="2 3">
    <name type="scientific">Clostridium tarantellae</name>
    <dbReference type="NCBI Taxonomy" id="39493"/>
    <lineage>
        <taxon>Bacteria</taxon>
        <taxon>Bacillati</taxon>
        <taxon>Bacillota</taxon>
        <taxon>Clostridia</taxon>
        <taxon>Eubacteriales</taxon>
        <taxon>Clostridiaceae</taxon>
        <taxon>Clostridium</taxon>
    </lineage>
</organism>
<keyword evidence="1" id="KW-1133">Transmembrane helix</keyword>
<dbReference type="Pfam" id="PF04854">
    <property type="entry name" value="DUF624"/>
    <property type="match status" value="1"/>
</dbReference>
<feature type="transmembrane region" description="Helical" evidence="1">
    <location>
        <begin position="168"/>
        <end position="188"/>
    </location>
</feature>
<accession>A0A6I1MPB1</accession>
<feature type="transmembrane region" description="Helical" evidence="1">
    <location>
        <begin position="49"/>
        <end position="71"/>
    </location>
</feature>
<comment type="caution">
    <text evidence="2">The sequence shown here is derived from an EMBL/GenBank/DDBJ whole genome shotgun (WGS) entry which is preliminary data.</text>
</comment>
<dbReference type="AlphaFoldDB" id="A0A6I1MPB1"/>
<keyword evidence="3" id="KW-1185">Reference proteome</keyword>
<evidence type="ECO:0000313" key="2">
    <source>
        <dbReference type="EMBL" id="MPQ45265.1"/>
    </source>
</evidence>
<feature type="transmembrane region" description="Helical" evidence="1">
    <location>
        <begin position="92"/>
        <end position="111"/>
    </location>
</feature>
<keyword evidence="1" id="KW-0472">Membrane</keyword>
<proteinExistence type="predicted"/>
<dbReference type="OrthoDB" id="1975933at2"/>
<keyword evidence="1" id="KW-0812">Transmembrane</keyword>
<reference evidence="2 3" key="1">
    <citation type="submission" date="2019-10" db="EMBL/GenBank/DDBJ databases">
        <title>The Genome Sequence of Clostridium tarantellae Isolated from Fish Brain.</title>
        <authorList>
            <person name="Bano L."/>
            <person name="Kiel M."/>
            <person name="Sales G."/>
            <person name="Doxey A.C."/>
            <person name="Mansfield M.J."/>
            <person name="Schiavone M."/>
            <person name="Rossetto O."/>
            <person name="Pirazzini M."/>
            <person name="Dobrindt U."/>
            <person name="Montecucco C."/>
        </authorList>
    </citation>
    <scope>NUCLEOTIDE SEQUENCE [LARGE SCALE GENOMIC DNA]</scope>
    <source>
        <strain evidence="2 3">DSM 3997</strain>
    </source>
</reference>
<evidence type="ECO:0000256" key="1">
    <source>
        <dbReference type="SAM" id="Phobius"/>
    </source>
</evidence>
<dbReference type="Proteomes" id="UP000430345">
    <property type="component" value="Unassembled WGS sequence"/>
</dbReference>
<feature type="transmembrane region" description="Helical" evidence="1">
    <location>
        <begin position="123"/>
        <end position="147"/>
    </location>
</feature>
<dbReference type="RefSeq" id="WP_152892391.1">
    <property type="nucleotide sequence ID" value="NZ_WHJC01000545.1"/>
</dbReference>
<sequence length="228" mass="26442">MLEGFRIEKVLDFFNYVYWFFIVNILFMIINIPVIFFFLFVGFSKAVTYLPFFLVCLIPTGPAFTSVLYCMAKLLRTKDLEPFKDFFHGLKINFKSSLLLWCLQLIFIFILSTNLRIVSYLNLSLIFVAIFAMLLLVNFMIMPYVYILTSRFSMGIKQTLKTSLILSITRPMLTIGYIASFLFVLMLFEISAGTTVLFISTVLSFLLIFMSKALLNQLELISQKNLNI</sequence>
<evidence type="ECO:0000313" key="3">
    <source>
        <dbReference type="Proteomes" id="UP000430345"/>
    </source>
</evidence>
<gene>
    <name evidence="2" type="ORF">GBZ86_16230</name>
</gene>
<feature type="transmembrane region" description="Helical" evidence="1">
    <location>
        <begin position="16"/>
        <end position="43"/>
    </location>
</feature>